<dbReference type="EMBL" id="JACEZU010000019">
    <property type="protein sequence ID" value="MBA5690551.1"/>
    <property type="molecule type" value="Genomic_DNA"/>
</dbReference>
<keyword evidence="1" id="KW-0255">Endonuclease</keyword>
<reference evidence="1 2" key="1">
    <citation type="submission" date="2020-07" db="EMBL/GenBank/DDBJ databases">
        <title>Novel species isolated from subtropical streams in China.</title>
        <authorList>
            <person name="Lu H."/>
        </authorList>
    </citation>
    <scope>NUCLEOTIDE SEQUENCE [LARGE SCALE GENOMIC DNA]</scope>
    <source>
        <strain evidence="1 2">LX47W</strain>
    </source>
</reference>
<gene>
    <name evidence="1" type="ORF">H3H39_26285</name>
</gene>
<evidence type="ECO:0000313" key="2">
    <source>
        <dbReference type="Proteomes" id="UP000573499"/>
    </source>
</evidence>
<protein>
    <submittedName>
        <fullName evidence="1">HNH endonuclease</fullName>
    </submittedName>
</protein>
<name>A0A7W2FF30_9BURK</name>
<evidence type="ECO:0000313" key="1">
    <source>
        <dbReference type="EMBL" id="MBA5690551.1"/>
    </source>
</evidence>
<proteinExistence type="predicted"/>
<accession>A0A7W2FF30</accession>
<comment type="caution">
    <text evidence="1">The sequence shown here is derived from an EMBL/GenBank/DDBJ whole genome shotgun (WGS) entry which is preliminary data.</text>
</comment>
<keyword evidence="1" id="KW-0540">Nuclease</keyword>
<dbReference type="Proteomes" id="UP000573499">
    <property type="component" value="Unassembled WGS sequence"/>
</dbReference>
<keyword evidence="1" id="KW-0378">Hydrolase</keyword>
<dbReference type="GO" id="GO:0004519">
    <property type="term" value="F:endonuclease activity"/>
    <property type="evidence" value="ECO:0007669"/>
    <property type="project" value="UniProtKB-KW"/>
</dbReference>
<keyword evidence="2" id="KW-1185">Reference proteome</keyword>
<dbReference type="AlphaFoldDB" id="A0A7W2FF30"/>
<dbReference type="RefSeq" id="WP_182157365.1">
    <property type="nucleotide sequence ID" value="NZ_JACEZU010000019.1"/>
</dbReference>
<sequence length="243" mass="26936">MQQIDDLQFSARLSDVRDGPANDTQACAAHPRLLLATPSQVWSGAPVHSLSTSTHAETSFPDGVLHQRGPCMYCGFEFELNDLHHINDNHQDHTDGNEGVICALCHVWCHLGELPPGDAYVSYLPGLSPCDVNHLQRAMLVALSSGDDSAVHDARDILNWMASHRDYVQQAWGTDEPATFASAIVRQPLEDKELREIVFADLALVIHPRRFMAVARSWASGPYSDHPVSDWTRTYYSVINAPI</sequence>
<organism evidence="1 2">
    <name type="scientific">Rugamonas apoptosis</name>
    <dbReference type="NCBI Taxonomy" id="2758570"/>
    <lineage>
        <taxon>Bacteria</taxon>
        <taxon>Pseudomonadati</taxon>
        <taxon>Pseudomonadota</taxon>
        <taxon>Betaproteobacteria</taxon>
        <taxon>Burkholderiales</taxon>
        <taxon>Oxalobacteraceae</taxon>
        <taxon>Telluria group</taxon>
        <taxon>Rugamonas</taxon>
    </lineage>
</organism>